<dbReference type="SUPFAM" id="SSF103481">
    <property type="entry name" value="Multidrug resistance efflux transporter EmrE"/>
    <property type="match status" value="2"/>
</dbReference>
<evidence type="ECO:0000313" key="8">
    <source>
        <dbReference type="EMBL" id="PSL01588.1"/>
    </source>
</evidence>
<gene>
    <name evidence="8" type="ORF">CLV30_11376</name>
</gene>
<keyword evidence="9" id="KW-1185">Reference proteome</keyword>
<dbReference type="PANTHER" id="PTHR32322">
    <property type="entry name" value="INNER MEMBRANE TRANSPORTER"/>
    <property type="match status" value="1"/>
</dbReference>
<feature type="domain" description="EamA" evidence="7">
    <location>
        <begin position="162"/>
        <end position="292"/>
    </location>
</feature>
<evidence type="ECO:0000313" key="9">
    <source>
        <dbReference type="Proteomes" id="UP000243528"/>
    </source>
</evidence>
<sequence>MTARTDDVAVTPGDVAAPTRTAGLTALTALAPLTWGTTYLVTTELLPPDRPLLSGAIRALPAGLVVLAFTRTLPRGDWWWRAALLGTLNIGAFFALLFVAAYRLPGGVAATLGAVQPLVIAGIAVVLLNERPTRWRLGWGVAGVAGVGLMVLRGHLGFDPVGVVAGLSGTAAMATGVVLTKRWGRPVGLLTFTGWQLTAGGLFLAPIALVVKGAPPPLDVSALAGYAWLGVAGTMVAYALWFQGVGRLPVAPTSFLPLLSPAMATALGWLVLDESLTPAQLAGFTLALVSIAAAQLTPRALGRARRAVR</sequence>
<dbReference type="GO" id="GO:0016020">
    <property type="term" value="C:membrane"/>
    <property type="evidence" value="ECO:0007669"/>
    <property type="project" value="UniProtKB-SubCell"/>
</dbReference>
<evidence type="ECO:0000256" key="3">
    <source>
        <dbReference type="ARBA" id="ARBA00022692"/>
    </source>
</evidence>
<feature type="transmembrane region" description="Helical" evidence="6">
    <location>
        <begin position="278"/>
        <end position="296"/>
    </location>
</feature>
<dbReference type="Gene3D" id="1.10.3730.20">
    <property type="match status" value="1"/>
</dbReference>
<feature type="domain" description="EamA" evidence="7">
    <location>
        <begin position="27"/>
        <end position="151"/>
    </location>
</feature>
<dbReference type="OrthoDB" id="5430053at2"/>
<dbReference type="AlphaFoldDB" id="A0A2P8DWJ1"/>
<keyword evidence="4 6" id="KW-1133">Transmembrane helix</keyword>
<reference evidence="8 9" key="1">
    <citation type="submission" date="2018-03" db="EMBL/GenBank/DDBJ databases">
        <title>Genomic Encyclopedia of Archaeal and Bacterial Type Strains, Phase II (KMG-II): from individual species to whole genera.</title>
        <authorList>
            <person name="Goeker M."/>
        </authorList>
    </citation>
    <scope>NUCLEOTIDE SEQUENCE [LARGE SCALE GENOMIC DNA]</scope>
    <source>
        <strain evidence="8 9">DSM 45211</strain>
    </source>
</reference>
<feature type="transmembrane region" description="Helical" evidence="6">
    <location>
        <begin position="223"/>
        <end position="242"/>
    </location>
</feature>
<comment type="caution">
    <text evidence="8">The sequence shown here is derived from an EMBL/GenBank/DDBJ whole genome shotgun (WGS) entry which is preliminary data.</text>
</comment>
<feature type="transmembrane region" description="Helical" evidence="6">
    <location>
        <begin position="187"/>
        <end position="211"/>
    </location>
</feature>
<accession>A0A2P8DWJ1</accession>
<evidence type="ECO:0000256" key="2">
    <source>
        <dbReference type="ARBA" id="ARBA00007362"/>
    </source>
</evidence>
<name>A0A2P8DWJ1_9ACTN</name>
<evidence type="ECO:0000256" key="1">
    <source>
        <dbReference type="ARBA" id="ARBA00004141"/>
    </source>
</evidence>
<evidence type="ECO:0000259" key="7">
    <source>
        <dbReference type="Pfam" id="PF00892"/>
    </source>
</evidence>
<keyword evidence="3 6" id="KW-0812">Transmembrane</keyword>
<dbReference type="Proteomes" id="UP000243528">
    <property type="component" value="Unassembled WGS sequence"/>
</dbReference>
<evidence type="ECO:0000256" key="6">
    <source>
        <dbReference type="SAM" id="Phobius"/>
    </source>
</evidence>
<evidence type="ECO:0000256" key="4">
    <source>
        <dbReference type="ARBA" id="ARBA00022989"/>
    </source>
</evidence>
<feature type="transmembrane region" description="Helical" evidence="6">
    <location>
        <begin position="137"/>
        <end position="156"/>
    </location>
</feature>
<dbReference type="PANTHER" id="PTHR32322:SF2">
    <property type="entry name" value="EAMA DOMAIN-CONTAINING PROTEIN"/>
    <property type="match status" value="1"/>
</dbReference>
<comment type="subcellular location">
    <subcellularLocation>
        <location evidence="1">Membrane</location>
        <topology evidence="1">Multi-pass membrane protein</topology>
    </subcellularLocation>
</comment>
<feature type="transmembrane region" description="Helical" evidence="6">
    <location>
        <begin position="82"/>
        <end position="102"/>
    </location>
</feature>
<keyword evidence="5 6" id="KW-0472">Membrane</keyword>
<evidence type="ECO:0000256" key="5">
    <source>
        <dbReference type="ARBA" id="ARBA00023136"/>
    </source>
</evidence>
<protein>
    <submittedName>
        <fullName evidence="8">Putative blue pigment (Indigoidine) exporter</fullName>
    </submittedName>
</protein>
<comment type="similarity">
    <text evidence="2">Belongs to the EamA transporter family.</text>
</comment>
<dbReference type="InterPro" id="IPR000620">
    <property type="entry name" value="EamA_dom"/>
</dbReference>
<feature type="transmembrane region" description="Helical" evidence="6">
    <location>
        <begin position="162"/>
        <end position="180"/>
    </location>
</feature>
<feature type="transmembrane region" description="Helical" evidence="6">
    <location>
        <begin position="254"/>
        <end position="272"/>
    </location>
</feature>
<dbReference type="InterPro" id="IPR050638">
    <property type="entry name" value="AA-Vitamin_Transporters"/>
</dbReference>
<proteinExistence type="inferred from homology"/>
<organism evidence="8 9">
    <name type="scientific">Haloactinopolyspora alba</name>
    <dbReference type="NCBI Taxonomy" id="648780"/>
    <lineage>
        <taxon>Bacteria</taxon>
        <taxon>Bacillati</taxon>
        <taxon>Actinomycetota</taxon>
        <taxon>Actinomycetes</taxon>
        <taxon>Jiangellales</taxon>
        <taxon>Jiangellaceae</taxon>
        <taxon>Haloactinopolyspora</taxon>
    </lineage>
</organism>
<dbReference type="Pfam" id="PF00892">
    <property type="entry name" value="EamA"/>
    <property type="match status" value="2"/>
</dbReference>
<dbReference type="RefSeq" id="WP_106538442.1">
    <property type="nucleotide sequence ID" value="NZ_PYGE01000013.1"/>
</dbReference>
<feature type="transmembrane region" description="Helical" evidence="6">
    <location>
        <begin position="108"/>
        <end position="128"/>
    </location>
</feature>
<dbReference type="InterPro" id="IPR037185">
    <property type="entry name" value="EmrE-like"/>
</dbReference>
<dbReference type="EMBL" id="PYGE01000013">
    <property type="protein sequence ID" value="PSL01588.1"/>
    <property type="molecule type" value="Genomic_DNA"/>
</dbReference>